<dbReference type="InterPro" id="IPR015919">
    <property type="entry name" value="Cadherin-like_sf"/>
</dbReference>
<dbReference type="Gene3D" id="2.10.25.10">
    <property type="entry name" value="Laminin"/>
    <property type="match status" value="3"/>
</dbReference>
<dbReference type="CDD" id="cd00110">
    <property type="entry name" value="LamG"/>
    <property type="match status" value="2"/>
</dbReference>
<feature type="domain" description="EGF-like" evidence="16">
    <location>
        <begin position="1973"/>
        <end position="2010"/>
    </location>
</feature>
<evidence type="ECO:0000313" key="19">
    <source>
        <dbReference type="Proteomes" id="UP000298663"/>
    </source>
</evidence>
<dbReference type="SMART" id="SM00181">
    <property type="entry name" value="EGF"/>
    <property type="match status" value="5"/>
</dbReference>
<dbReference type="InterPro" id="IPR049883">
    <property type="entry name" value="NOTCH1_EGF-like"/>
</dbReference>
<feature type="disulfide bond" evidence="12">
    <location>
        <begin position="2000"/>
        <end position="2009"/>
    </location>
</feature>
<feature type="compositionally biased region" description="Low complexity" evidence="13">
    <location>
        <begin position="2638"/>
        <end position="2650"/>
    </location>
</feature>
<dbReference type="SMART" id="SM00282">
    <property type="entry name" value="LamG"/>
    <property type="match status" value="2"/>
</dbReference>
<feature type="domain" description="Cadherin" evidence="17">
    <location>
        <begin position="652"/>
        <end position="748"/>
    </location>
</feature>
<keyword evidence="10" id="KW-0325">Glycoprotein</keyword>
<keyword evidence="5 11" id="KW-0106">Calcium</keyword>
<dbReference type="SUPFAM" id="SSF49899">
    <property type="entry name" value="Concanavalin A-like lectins/glucanases"/>
    <property type="match status" value="2"/>
</dbReference>
<dbReference type="Pfam" id="PF07645">
    <property type="entry name" value="EGF_CA"/>
    <property type="match status" value="1"/>
</dbReference>
<dbReference type="SUPFAM" id="SSF49313">
    <property type="entry name" value="Cadherin-like"/>
    <property type="match status" value="14"/>
</dbReference>
<evidence type="ECO:0000256" key="8">
    <source>
        <dbReference type="ARBA" id="ARBA00023136"/>
    </source>
</evidence>
<feature type="domain" description="Cadherin" evidence="17">
    <location>
        <begin position="949"/>
        <end position="1049"/>
    </location>
</feature>
<feature type="domain" description="Cadherin" evidence="17">
    <location>
        <begin position="547"/>
        <end position="651"/>
    </location>
</feature>
<dbReference type="GO" id="GO:0005509">
    <property type="term" value="F:calcium ion binding"/>
    <property type="evidence" value="ECO:0007669"/>
    <property type="project" value="UniProtKB-UniRule"/>
</dbReference>
<evidence type="ECO:0000259" key="17">
    <source>
        <dbReference type="PROSITE" id="PS50268"/>
    </source>
</evidence>
<feature type="domain" description="Cadherin" evidence="17">
    <location>
        <begin position="1508"/>
        <end position="1604"/>
    </location>
</feature>
<evidence type="ECO:0000256" key="4">
    <source>
        <dbReference type="ARBA" id="ARBA00022737"/>
    </source>
</evidence>
<dbReference type="InterPro" id="IPR001881">
    <property type="entry name" value="EGF-like_Ca-bd_dom"/>
</dbReference>
<dbReference type="GO" id="GO:0007163">
    <property type="term" value="P:establishment or maintenance of cell polarity"/>
    <property type="evidence" value="ECO:0007669"/>
    <property type="project" value="UniProtKB-ARBA"/>
</dbReference>
<evidence type="ECO:0000256" key="5">
    <source>
        <dbReference type="ARBA" id="ARBA00022837"/>
    </source>
</evidence>
<dbReference type="EMBL" id="AZBU02000014">
    <property type="protein sequence ID" value="TKR57674.1"/>
    <property type="molecule type" value="Genomic_DNA"/>
</dbReference>
<dbReference type="SMART" id="SM00179">
    <property type="entry name" value="EGF_CA"/>
    <property type="match status" value="1"/>
</dbReference>
<dbReference type="InterPro" id="IPR000742">
    <property type="entry name" value="EGF"/>
</dbReference>
<dbReference type="Proteomes" id="UP000298663">
    <property type="component" value="Unassembled WGS sequence"/>
</dbReference>
<evidence type="ECO:0000256" key="2">
    <source>
        <dbReference type="ARBA" id="ARBA00022536"/>
    </source>
</evidence>
<feature type="domain" description="Cadherin" evidence="17">
    <location>
        <begin position="441"/>
        <end position="546"/>
    </location>
</feature>
<dbReference type="PROSITE" id="PS50026">
    <property type="entry name" value="EGF_3"/>
    <property type="match status" value="2"/>
</dbReference>
<feature type="domain" description="Laminin G" evidence="15">
    <location>
        <begin position="2321"/>
        <end position="2491"/>
    </location>
</feature>
<dbReference type="PROSITE" id="PS50268">
    <property type="entry name" value="CADHERIN_2"/>
    <property type="match status" value="13"/>
</dbReference>
<dbReference type="GO" id="GO:0007156">
    <property type="term" value="P:homophilic cell adhesion via plasma membrane adhesion molecules"/>
    <property type="evidence" value="ECO:0007669"/>
    <property type="project" value="InterPro"/>
</dbReference>
<dbReference type="FunFam" id="2.60.40.60:FF:000116">
    <property type="entry name" value="Dachsous cadherin-related 2"/>
    <property type="match status" value="1"/>
</dbReference>
<keyword evidence="4" id="KW-0677">Repeat</keyword>
<evidence type="ECO:0000256" key="12">
    <source>
        <dbReference type="PROSITE-ProRule" id="PRU00076"/>
    </source>
</evidence>
<dbReference type="STRING" id="34508.A0A4U5LP64"/>
<keyword evidence="9 12" id="KW-1015">Disulfide bond</keyword>
<feature type="disulfide bond" evidence="12">
    <location>
        <begin position="1961"/>
        <end position="1970"/>
    </location>
</feature>
<feature type="domain" description="Cadherin" evidence="17">
    <location>
        <begin position="248"/>
        <end position="439"/>
    </location>
</feature>
<evidence type="ECO:0000256" key="14">
    <source>
        <dbReference type="SAM" id="Phobius"/>
    </source>
</evidence>
<dbReference type="SUPFAM" id="SSF57196">
    <property type="entry name" value="EGF/Laminin"/>
    <property type="match status" value="2"/>
</dbReference>
<dbReference type="Gene3D" id="2.60.40.60">
    <property type="entry name" value="Cadherins"/>
    <property type="match status" value="14"/>
</dbReference>
<reference evidence="18 19" key="1">
    <citation type="journal article" date="2015" name="Genome Biol.">
        <title>Comparative genomics of Steinernema reveals deeply conserved gene regulatory networks.</title>
        <authorList>
            <person name="Dillman A.R."/>
            <person name="Macchietto M."/>
            <person name="Porter C.F."/>
            <person name="Rogers A."/>
            <person name="Williams B."/>
            <person name="Antoshechkin I."/>
            <person name="Lee M.M."/>
            <person name="Goodwin Z."/>
            <person name="Lu X."/>
            <person name="Lewis E.E."/>
            <person name="Goodrich-Blair H."/>
            <person name="Stock S.P."/>
            <person name="Adams B.J."/>
            <person name="Sternberg P.W."/>
            <person name="Mortazavi A."/>
        </authorList>
    </citation>
    <scope>NUCLEOTIDE SEQUENCE [LARGE SCALE GENOMIC DNA]</scope>
    <source>
        <strain evidence="18 19">ALL</strain>
    </source>
</reference>
<dbReference type="InterPro" id="IPR001791">
    <property type="entry name" value="Laminin_G"/>
</dbReference>
<dbReference type="FunFam" id="2.60.40.60:FF:000080">
    <property type="entry name" value="FAT atypical cadherin 1"/>
    <property type="match status" value="1"/>
</dbReference>
<dbReference type="PRINTS" id="PR00205">
    <property type="entry name" value="CADHERIN"/>
</dbReference>
<dbReference type="PROSITE" id="PS01186">
    <property type="entry name" value="EGF_2"/>
    <property type="match status" value="2"/>
</dbReference>
<dbReference type="PROSITE" id="PS50025">
    <property type="entry name" value="LAM_G_DOMAIN"/>
    <property type="match status" value="2"/>
</dbReference>
<reference evidence="18 19" key="2">
    <citation type="journal article" date="2019" name="G3 (Bethesda)">
        <title>Hybrid Assembly of the Genome of the Entomopathogenic Nematode Steinernema carpocapsae Identifies the X-Chromosome.</title>
        <authorList>
            <person name="Serra L."/>
            <person name="Macchietto M."/>
            <person name="Macias-Munoz A."/>
            <person name="McGill C.J."/>
            <person name="Rodriguez I.M."/>
            <person name="Rodriguez B."/>
            <person name="Murad R."/>
            <person name="Mortazavi A."/>
        </authorList>
    </citation>
    <scope>NUCLEOTIDE SEQUENCE [LARGE SCALE GENOMIC DNA]</scope>
    <source>
        <strain evidence="18 19">ALL</strain>
    </source>
</reference>
<feature type="domain" description="Cadherin" evidence="17">
    <location>
        <begin position="144"/>
        <end position="248"/>
    </location>
</feature>
<dbReference type="Pfam" id="PF02210">
    <property type="entry name" value="Laminin_G_2"/>
    <property type="match status" value="2"/>
</dbReference>
<evidence type="ECO:0000256" key="10">
    <source>
        <dbReference type="ARBA" id="ARBA00023180"/>
    </source>
</evidence>
<organism evidence="18 19">
    <name type="scientific">Steinernema carpocapsae</name>
    <name type="common">Entomopathogenic nematode</name>
    <dbReference type="NCBI Taxonomy" id="34508"/>
    <lineage>
        <taxon>Eukaryota</taxon>
        <taxon>Metazoa</taxon>
        <taxon>Ecdysozoa</taxon>
        <taxon>Nematoda</taxon>
        <taxon>Chromadorea</taxon>
        <taxon>Rhabditida</taxon>
        <taxon>Tylenchina</taxon>
        <taxon>Panagrolaimomorpha</taxon>
        <taxon>Strongyloidoidea</taxon>
        <taxon>Steinernematidae</taxon>
        <taxon>Steinernema</taxon>
    </lineage>
</organism>
<feature type="transmembrane region" description="Helical" evidence="14">
    <location>
        <begin position="2505"/>
        <end position="2530"/>
    </location>
</feature>
<comment type="caution">
    <text evidence="18">The sequence shown here is derived from an EMBL/GenBank/DDBJ whole genome shotgun (WGS) entry which is preliminary data.</text>
</comment>
<evidence type="ECO:0000256" key="3">
    <source>
        <dbReference type="ARBA" id="ARBA00022692"/>
    </source>
</evidence>
<dbReference type="GO" id="GO:0005886">
    <property type="term" value="C:plasma membrane"/>
    <property type="evidence" value="ECO:0007669"/>
    <property type="project" value="InterPro"/>
</dbReference>
<evidence type="ECO:0000256" key="11">
    <source>
        <dbReference type="PROSITE-ProRule" id="PRU00043"/>
    </source>
</evidence>
<evidence type="ECO:0000313" key="18">
    <source>
        <dbReference type="EMBL" id="TKR57674.1"/>
    </source>
</evidence>
<evidence type="ECO:0000259" key="16">
    <source>
        <dbReference type="PROSITE" id="PS50026"/>
    </source>
</evidence>
<evidence type="ECO:0000259" key="15">
    <source>
        <dbReference type="PROSITE" id="PS50025"/>
    </source>
</evidence>
<feature type="domain" description="Cadherin" evidence="17">
    <location>
        <begin position="846"/>
        <end position="949"/>
    </location>
</feature>
<dbReference type="InterPro" id="IPR000152">
    <property type="entry name" value="EGF-type_Asp/Asn_hydroxyl_site"/>
</dbReference>
<evidence type="ECO:0000256" key="7">
    <source>
        <dbReference type="ARBA" id="ARBA00022989"/>
    </source>
</evidence>
<evidence type="ECO:0000256" key="6">
    <source>
        <dbReference type="ARBA" id="ARBA00022889"/>
    </source>
</evidence>
<dbReference type="PANTHER" id="PTHR24026:SF133">
    <property type="entry name" value="CADHERIN-RELATED FAMILY MEMBER 2"/>
    <property type="match status" value="1"/>
</dbReference>
<feature type="domain" description="EGF-like" evidence="16">
    <location>
        <begin position="1934"/>
        <end position="1971"/>
    </location>
</feature>
<feature type="domain" description="Cadherin" evidence="17">
    <location>
        <begin position="78"/>
        <end position="143"/>
    </location>
</feature>
<feature type="compositionally biased region" description="Basic residues" evidence="13">
    <location>
        <begin position="2651"/>
        <end position="2662"/>
    </location>
</feature>
<dbReference type="PANTHER" id="PTHR24026">
    <property type="entry name" value="FAT ATYPICAL CADHERIN-RELATED"/>
    <property type="match status" value="1"/>
</dbReference>
<feature type="compositionally biased region" description="Acidic residues" evidence="13">
    <location>
        <begin position="2325"/>
        <end position="2335"/>
    </location>
</feature>
<comment type="caution">
    <text evidence="12">Lacks conserved residue(s) required for the propagation of feature annotation.</text>
</comment>
<feature type="region of interest" description="Disordered" evidence="13">
    <location>
        <begin position="2581"/>
        <end position="2680"/>
    </location>
</feature>
<dbReference type="GO" id="GO:0007411">
    <property type="term" value="P:axon guidance"/>
    <property type="evidence" value="ECO:0007669"/>
    <property type="project" value="UniProtKB-ARBA"/>
</dbReference>
<dbReference type="CDD" id="cd00054">
    <property type="entry name" value="EGF_CA"/>
    <property type="match status" value="2"/>
</dbReference>
<keyword evidence="19" id="KW-1185">Reference proteome</keyword>
<dbReference type="PROSITE" id="PS00022">
    <property type="entry name" value="EGF_1"/>
    <property type="match status" value="2"/>
</dbReference>
<evidence type="ECO:0000256" key="1">
    <source>
        <dbReference type="ARBA" id="ARBA00004370"/>
    </source>
</evidence>
<evidence type="ECO:0000256" key="13">
    <source>
        <dbReference type="SAM" id="MobiDB-lite"/>
    </source>
</evidence>
<proteinExistence type="predicted"/>
<dbReference type="OrthoDB" id="6252479at2759"/>
<dbReference type="PROSITE" id="PS01187">
    <property type="entry name" value="EGF_CA"/>
    <property type="match status" value="1"/>
</dbReference>
<dbReference type="InterPro" id="IPR013320">
    <property type="entry name" value="ConA-like_dom_sf"/>
</dbReference>
<dbReference type="InterPro" id="IPR002126">
    <property type="entry name" value="Cadherin-like_dom"/>
</dbReference>
<protein>
    <submittedName>
        <fullName evidence="18">Uncharacterized protein</fullName>
    </submittedName>
</protein>
<dbReference type="PROSITE" id="PS00232">
    <property type="entry name" value="CADHERIN_1"/>
    <property type="match status" value="6"/>
</dbReference>
<feature type="domain" description="Cadherin" evidence="17">
    <location>
        <begin position="762"/>
        <end position="845"/>
    </location>
</feature>
<dbReference type="SMART" id="SM00112">
    <property type="entry name" value="CA"/>
    <property type="match status" value="13"/>
</dbReference>
<dbReference type="InterPro" id="IPR020894">
    <property type="entry name" value="Cadherin_CS"/>
</dbReference>
<keyword evidence="7 14" id="KW-1133">Transmembrane helix</keyword>
<accession>A0A4U5LP64</accession>
<gene>
    <name evidence="18" type="ORF">L596_030345</name>
</gene>
<keyword evidence="6" id="KW-0130">Cell adhesion</keyword>
<feature type="domain" description="Cadherin" evidence="17">
    <location>
        <begin position="1050"/>
        <end position="1151"/>
    </location>
</feature>
<name>A0A4U5LP64_STECR</name>
<feature type="transmembrane region" description="Helical" evidence="14">
    <location>
        <begin position="20"/>
        <end position="38"/>
    </location>
</feature>
<dbReference type="CDD" id="cd11304">
    <property type="entry name" value="Cadherin_repeat"/>
    <property type="match status" value="16"/>
</dbReference>
<dbReference type="Gene3D" id="2.60.120.200">
    <property type="match status" value="2"/>
</dbReference>
<dbReference type="FunFam" id="2.60.40.60:FF:000020">
    <property type="entry name" value="Dachsous cadherin-related 1b"/>
    <property type="match status" value="3"/>
</dbReference>
<dbReference type="InterPro" id="IPR018097">
    <property type="entry name" value="EGF_Ca-bd_CS"/>
</dbReference>
<keyword evidence="3 14" id="KW-0812">Transmembrane</keyword>
<feature type="compositionally biased region" description="Basic and acidic residues" evidence="13">
    <location>
        <begin position="2314"/>
        <end position="2324"/>
    </location>
</feature>
<feature type="domain" description="Laminin G" evidence="15">
    <location>
        <begin position="2046"/>
        <end position="2236"/>
    </location>
</feature>
<sequence>MICLDRRLAYAKTSNYRTTVSIISSTLSVVVPVFINILPAENEPPRFNDHKKSLFIREGLPVGAFIGQVTVNYGSQKRYELMGAEEKVSVDSITGLLTSNMTFDREKQSLYQFTVIAKDGYGNKASQHVDLYVDDVNDNTPKFYQKKYSIHLSEDTKTGTKILKMNFEDADLDNDFRFAVATSGNEYCIFDVDQNGYLLLAKPLDREAQNIHRITLILEDHVAPNPVHRVETTVEITVLDVNDNAPEFSKNLVFTVFTNAREDTVVGTVTAEDPDLGINGLVNFRLLPETHPEQTFNVDPLFGYIQIIKTPTQAQYHFTVEAFDNGTPRLRSQANVTIITVDYVSESYSNHTTGEVRVTVTEDAAVGHFVTQILGREGDIFRIQGGNELGHFRIHPESGCVFVSQGLNFEAVKEYNLKISDKVTIRITVTDVNDEYPVFIDGEPVRFTVAENIAGPYPIVLGSTIAEDSDTGLNGEVAYSILQGDTDLFGINSRSGLLYLNKGLDREDQTEYEITVQATDLGTPRLSSTAEVVVTVVDVNDNAPVFEQPYYVADISENLPPGQEVVQVRAKDKDAGVNAKIRYTLLNEAAIPFAINHTTGLLTTTESLDRERKSSYNLQITATDNGVVYQHSTVTNLTVHVLDVNDNSPVILNKQFDVFVPVSLRRGEFVYAIDAVDNDADQNLCYTLTGGSERPLFNIDQDGGIWTSNFFTSKLVYSILVTVSDSGDRNTTVSLSFYTAEDKLFPRFKSFKTNYSIPEDAKDQLLLQTQTESARVVYSIAAGDPFEDFEIDPLSGTIIVRKVDRETKAFYRLFIGASYPDSTTHMSYKEVTVAVEDLNDNRPKFEKVLYKTKIFENEMSPYKLVKVKATDKDIGENAKISYRIMDGNFGSRFFIDENGQITVSESLDREEQASYRLTIEAYNPNSPTQNQIAIVEVTVEDENDNSPKFTRLFHAEVAEDSAVGTFVVQVTSTDPDGSENSLNRYTLEGEDSDVFNIDPDSGNVTLAKPVDRETKDEYRVRVKASDGFWQVATTLTITVTDINDNAPKFVKKINEFSVHRDTPTGSPVHQVSALDIDSGFNSQVQYQFLEDSRSFRIDPKTGLIYSTLPLKNNPEIMTLKVVAEDMGIPSLSATVTLRIFVVGDNVHVPEFTENDYKFPINARIPKGTVIGQVQATDADVKRPGMVRYALTSSKGDFRINETTGEITYLSGPLTNQDLSVKAYDLGAPPKVATVTVKIVAVDKATKEPEFVKKIYNFYAGETMKVEAKSDDELWYSLKSSTVPFTIDSRSGIITPKTVLSGNHSFTVITESLGWPKFTSKALVRVYSNAKNAPIRNIKLKLSEATRIGNVVTKVEGSGSYSVQPGPFTVDTVTGEIRLVQALERKVYSIYVTGPEVTLLEVIVIKAQKLQPKFLSCPSDTVYLSKKSYNSTVIAQPNADTIDGFPLQYSALSELATIDSESGLLKLRSLKDAFNVTVMVSSGRLRSTVPDHCTLKFETVNLAPTPIFNKTNYHASIPENAVNGTIVLDLDMAVPQDARLEILSGNKDKCFCLDPSGKLTVCGLLDREMNDNYSMEIAVTVKEDIRSLTVVQVTVEDVNDNPPYLEEGNSIAYVLENTKPGTKILSLKPKDMDLPLNQGHFSYNIQSDFFAITEEGVISTKISFDREKRSLHLVPIQISDYGSPRKTASIVVKVVIDDQDDNLPSPGPVKIHIATSLDTYAGVILKAGPRDVDTIDYSLCRLAQPSNQFNYSSACSLDMSKVKTSSSYELKAKTHRNLEFPISVHFYRIQEYHKMEAVTVTLDAVDQTMADLVASLQEALPDMRVVLTGATVTPTYRNRLFLAFIDRNDNVVSGLESVEIVKNHLKKKSTIREATVDYRSCSKNCLNLGKCERSQEEKDTVELRGFASAWIVPQIHVVERCVCPKLVKGEFCEQSQPSCAEKSSGGCRNQGICDTSKAVCICPKGFKGVYCEKDVDECAQKGTCPSTSVCQNLLGSYQCICKPGYSGKNCETKAKTCEPINTICHRGSCNEDKCVCEPGWTGKSCDQKLLSFGAGSYIEMSKLDQLTSISFQITMRHAVGLIFYSFDPRDSTRFMAVDVAGGRLRFSQNLTRNGYSNTILDAPLDSGNWNKVSLVHSGTPYSSGTISLSVDTCDPETSICKRCQTAACKTTIYLSQEAFIVPDNGLIFGGARDLSDVSRLSQKVTSDYFEGCLRNLRINEKPLDAFANSQVGLLDFCPLVEKPDYCRNKDSCSGGVCTSEWNGSKCLCDGFEANNCVLAMEPVTFEDAGIRYALSKNMKQKVAFTPSDILVSGEDCKEDERREEAEGSQEGEFDDENVSTQAVEIDFKTPMQNAVIFTVLYRPKTATLQIRNGTLRYAIHYNERLLFEITNDFVFVSDNKWHRALVDVSRNGQTVRLTLDGHNTTSHSGFAYPQIISASIDSLTLGGGFSGCMRRFVVFDQAQPLINRLDARLPLQYLDQIGRTGGPVRTGCDEAKSDVEFFQGGYTYAFGGFLLLLLIVLILVIVAYLKFTKPPVQKPKRITTDCVRTIDSLFQNSGICNYNDAFDILSTTTTHRADSLPHIYETPPEAPVSKRHSKVPKMGTSPMNTVLPHRNSARQLKQAVRESAASARNASIPATTSESESESFGTRSRSRSRRSKRRPMTSASTATNSTLTTSLPSASSAIPIGQAYVRESDGYDAVSNSSSDYMRPRSLPVPQEHCRVQYL</sequence>
<dbReference type="PROSITE" id="PS00010">
    <property type="entry name" value="ASX_HYDROXYL"/>
    <property type="match status" value="1"/>
</dbReference>
<feature type="compositionally biased region" description="Low complexity" evidence="13">
    <location>
        <begin position="2664"/>
        <end position="2680"/>
    </location>
</feature>
<keyword evidence="8 14" id="KW-0472">Membrane</keyword>
<feature type="domain" description="Cadherin" evidence="17">
    <location>
        <begin position="1605"/>
        <end position="1705"/>
    </location>
</feature>
<feature type="domain" description="Cadherin" evidence="17">
    <location>
        <begin position="1152"/>
        <end position="1250"/>
    </location>
</feature>
<keyword evidence="2 12" id="KW-0245">EGF-like domain</keyword>
<comment type="subcellular location">
    <subcellularLocation>
        <location evidence="1">Membrane</location>
    </subcellularLocation>
</comment>
<dbReference type="Pfam" id="PF00028">
    <property type="entry name" value="Cadherin"/>
    <property type="match status" value="9"/>
</dbReference>
<evidence type="ECO:0000256" key="9">
    <source>
        <dbReference type="ARBA" id="ARBA00023157"/>
    </source>
</evidence>
<feature type="region of interest" description="Disordered" evidence="13">
    <location>
        <begin position="2314"/>
        <end position="2335"/>
    </location>
</feature>